<name>A0AA97PN01_PYRO3</name>
<evidence type="ECO:0000313" key="1">
    <source>
        <dbReference type="EMBL" id="ELQ40577.1"/>
    </source>
</evidence>
<accession>A0AA97PN01</accession>
<protein>
    <submittedName>
        <fullName evidence="1">Uncharacterized protein</fullName>
    </submittedName>
</protein>
<sequence>MFAVWTTKAALAQQGADAQCVERHYRPVKSAAAFSDAQTGSSVLLILVFRLDWAPKGWSKMAPSGFLISVIINTTLHPPFQSMIAVFKVTLDSSSIRCAADENRAGRCTGNRAKRVRVR</sequence>
<dbReference type="EMBL" id="JH792951">
    <property type="protein sequence ID" value="ELQ40577.1"/>
    <property type="molecule type" value="Genomic_DNA"/>
</dbReference>
<dbReference type="AlphaFoldDB" id="A0AA97PN01"/>
<gene>
    <name evidence="1" type="ORF">OOU_Y34scaffold00414g8</name>
</gene>
<reference evidence="1" key="1">
    <citation type="journal article" date="2012" name="PLoS Genet.">
        <title>Comparative analysis of the genomes of two field isolates of the rice blast fungus Magnaporthe oryzae.</title>
        <authorList>
            <person name="Xue M."/>
            <person name="Yang J."/>
            <person name="Li Z."/>
            <person name="Hu S."/>
            <person name="Yao N."/>
            <person name="Dean R.A."/>
            <person name="Zhao W."/>
            <person name="Shen M."/>
            <person name="Zhang H."/>
            <person name="Li C."/>
            <person name="Liu L."/>
            <person name="Cao L."/>
            <person name="Xu X."/>
            <person name="Xing Y."/>
            <person name="Hsiang T."/>
            <person name="Zhang Z."/>
            <person name="Xu J.R."/>
            <person name="Peng Y.L."/>
        </authorList>
    </citation>
    <scope>NUCLEOTIDE SEQUENCE</scope>
    <source>
        <strain evidence="1">Y34</strain>
    </source>
</reference>
<proteinExistence type="predicted"/>
<dbReference type="Proteomes" id="UP000011086">
    <property type="component" value="Unassembled WGS sequence"/>
</dbReference>
<organism evidence="1">
    <name type="scientific">Pyricularia oryzae (strain Y34)</name>
    <name type="common">Rice blast fungus</name>
    <name type="synonym">Magnaporthe oryzae</name>
    <dbReference type="NCBI Taxonomy" id="1143189"/>
    <lineage>
        <taxon>Eukaryota</taxon>
        <taxon>Fungi</taxon>
        <taxon>Dikarya</taxon>
        <taxon>Ascomycota</taxon>
        <taxon>Pezizomycotina</taxon>
        <taxon>Sordariomycetes</taxon>
        <taxon>Sordariomycetidae</taxon>
        <taxon>Magnaporthales</taxon>
        <taxon>Pyriculariaceae</taxon>
        <taxon>Pyricularia</taxon>
    </lineage>
</organism>